<gene>
    <name evidence="1" type="ORF">LTS18_014576</name>
</gene>
<protein>
    <submittedName>
        <fullName evidence="1">Uncharacterized protein</fullName>
    </submittedName>
</protein>
<sequence>SPPISPPVAPSQERGLSLVNGTPFTSPRSCRGQVAQSVEHHYENVFDRDCKRHLVEFIDQEDLSRRPIDQTARITYVGTNVSNINFLVRQQGDGDARVCHYPTDRIDRRFTAHEPDRLPLEAFELPEKAVVDELLTAFFTEINPGFPVVDEDVFMAQYHARDPENPPSLLLLQAVLLVGAHAARHGAERELLKAMFFRRAKMLFDARFERNRDVIVQAALLLTWHSDGQEDVAANAWYWVGVAARVATGLGMHRDAEPSTLIPHNKSMWRRVWWLLVQCDVLISMQYGRPQAM</sequence>
<organism evidence="1 2">
    <name type="scientific">Coniosporium uncinatum</name>
    <dbReference type="NCBI Taxonomy" id="93489"/>
    <lineage>
        <taxon>Eukaryota</taxon>
        <taxon>Fungi</taxon>
        <taxon>Dikarya</taxon>
        <taxon>Ascomycota</taxon>
        <taxon>Pezizomycotina</taxon>
        <taxon>Dothideomycetes</taxon>
        <taxon>Dothideomycetes incertae sedis</taxon>
        <taxon>Coniosporium</taxon>
    </lineage>
</organism>
<comment type="caution">
    <text evidence="1">The sequence shown here is derived from an EMBL/GenBank/DDBJ whole genome shotgun (WGS) entry which is preliminary data.</text>
</comment>
<evidence type="ECO:0000313" key="2">
    <source>
        <dbReference type="Proteomes" id="UP001186974"/>
    </source>
</evidence>
<evidence type="ECO:0000313" key="1">
    <source>
        <dbReference type="EMBL" id="KAK3072730.1"/>
    </source>
</evidence>
<accession>A0ACC3DGR4</accession>
<keyword evidence="2" id="KW-1185">Reference proteome</keyword>
<name>A0ACC3DGR4_9PEZI</name>
<feature type="non-terminal residue" evidence="1">
    <location>
        <position position="1"/>
    </location>
</feature>
<dbReference type="EMBL" id="JAWDJW010004695">
    <property type="protein sequence ID" value="KAK3072730.1"/>
    <property type="molecule type" value="Genomic_DNA"/>
</dbReference>
<proteinExistence type="predicted"/>
<dbReference type="Proteomes" id="UP001186974">
    <property type="component" value="Unassembled WGS sequence"/>
</dbReference>
<reference evidence="1" key="1">
    <citation type="submission" date="2024-09" db="EMBL/GenBank/DDBJ databases">
        <title>Black Yeasts Isolated from many extreme environments.</title>
        <authorList>
            <person name="Coleine C."/>
            <person name="Stajich J.E."/>
            <person name="Selbmann L."/>
        </authorList>
    </citation>
    <scope>NUCLEOTIDE SEQUENCE</scope>
    <source>
        <strain evidence="1">CCFEE 5737</strain>
    </source>
</reference>